<protein>
    <submittedName>
        <fullName evidence="1">Uncharacterized protein</fullName>
    </submittedName>
</protein>
<evidence type="ECO:0000313" key="2">
    <source>
        <dbReference type="Proteomes" id="UP000044026"/>
    </source>
</evidence>
<organism evidence="1 2">
    <name type="scientific">Capnocytophaga canimorsus</name>
    <dbReference type="NCBI Taxonomy" id="28188"/>
    <lineage>
        <taxon>Bacteria</taxon>
        <taxon>Pseudomonadati</taxon>
        <taxon>Bacteroidota</taxon>
        <taxon>Flavobacteriia</taxon>
        <taxon>Flavobacteriales</taxon>
        <taxon>Flavobacteriaceae</taxon>
        <taxon>Capnocytophaga</taxon>
    </lineage>
</organism>
<dbReference type="EMBL" id="CDOE01000077">
    <property type="protein sequence ID" value="CEN40729.1"/>
    <property type="molecule type" value="Genomic_DNA"/>
</dbReference>
<accession>A0A0B7HQ53</accession>
<sequence length="121" mass="14831">MWHTQKLGYPREKIDKCFAQEIHGLYRLVHELDADLFTKIEMPTHDCFFQEFEIWQQENQFPKGKLFYIYPPKMDYMNQIFNAQMPKMELFEKTYSENRKYIFKNADKFAVDLTRSIKENL</sequence>
<gene>
    <name evidence="1" type="ORF">CCAN12_790095</name>
</gene>
<name>A0A0B7HQ53_9FLAO</name>
<evidence type="ECO:0000313" key="1">
    <source>
        <dbReference type="EMBL" id="CEN40729.1"/>
    </source>
</evidence>
<proteinExistence type="predicted"/>
<reference evidence="1 2" key="1">
    <citation type="submission" date="2015-01" db="EMBL/GenBank/DDBJ databases">
        <authorList>
            <person name="Xiang T."/>
            <person name="Song Y."/>
            <person name="Huang L."/>
            <person name="Wang B."/>
            <person name="Wu P."/>
        </authorList>
    </citation>
    <scope>NUCLEOTIDE SEQUENCE [LARGE SCALE GENOMIC DNA]</scope>
    <source>
        <strain evidence="1 2">Cc12</strain>
    </source>
</reference>
<dbReference type="Proteomes" id="UP000044026">
    <property type="component" value="Unassembled WGS sequence"/>
</dbReference>
<dbReference type="AlphaFoldDB" id="A0A0B7HQ53"/>